<sequence length="332" mass="34874">MPTQRAFRIHNDDTGYRAGVETIDVPEPAAGEVLLRIDYASVNYKDALGGTGKGKVIKRFPLTGGIDAAGVVERSEHADFAPGDAVVATGHGMAFDHDGGYAEHLCVPGDWLVKLPDGLDTRTTMLLGTAGFTAALAVHRLLRNDQRPEMGPILVTGASGGVGAIAIAILAKLCFEVAAVSGKPQLQPWLKELGAAQILGRNELPGGDRPLEKAVWGGAVDNVGGDMLGQITRTVAPYGNIASIGLAGGTDLHTTVMPFILRGVGLLGCESVHIAQPLRGELWQHLATDWRVDEPERLLGAEITLDALPEVFERMLAGGTHGRILVKPTAAG</sequence>
<dbReference type="EMBL" id="NRRV01000005">
    <property type="protein sequence ID" value="MBK1629830.1"/>
    <property type="molecule type" value="Genomic_DNA"/>
</dbReference>
<evidence type="ECO:0000259" key="1">
    <source>
        <dbReference type="SMART" id="SM00829"/>
    </source>
</evidence>
<keyword evidence="3" id="KW-1185">Reference proteome</keyword>
<feature type="domain" description="Enoyl reductase (ER)" evidence="1">
    <location>
        <begin position="19"/>
        <end position="326"/>
    </location>
</feature>
<dbReference type="PANTHER" id="PTHR43677:SF1">
    <property type="entry name" value="ACRYLYL-COA REDUCTASE ACUI-RELATED"/>
    <property type="match status" value="1"/>
</dbReference>
<dbReference type="SUPFAM" id="SSF50129">
    <property type="entry name" value="GroES-like"/>
    <property type="match status" value="1"/>
</dbReference>
<dbReference type="InterPro" id="IPR013154">
    <property type="entry name" value="ADH-like_N"/>
</dbReference>
<protein>
    <submittedName>
        <fullName evidence="2">Oxidoreductase</fullName>
    </submittedName>
</protein>
<dbReference type="InterPro" id="IPR051397">
    <property type="entry name" value="Zn-ADH-like_protein"/>
</dbReference>
<dbReference type="SMART" id="SM00829">
    <property type="entry name" value="PKS_ER"/>
    <property type="match status" value="1"/>
</dbReference>
<dbReference type="CDD" id="cd05280">
    <property type="entry name" value="MDR_yhdh_yhfp"/>
    <property type="match status" value="1"/>
</dbReference>
<dbReference type="PANTHER" id="PTHR43677">
    <property type="entry name" value="SHORT-CHAIN DEHYDROGENASE/REDUCTASE"/>
    <property type="match status" value="1"/>
</dbReference>
<comment type="caution">
    <text evidence="2">The sequence shown here is derived from an EMBL/GenBank/DDBJ whole genome shotgun (WGS) entry which is preliminary data.</text>
</comment>
<dbReference type="InterPro" id="IPR036291">
    <property type="entry name" value="NAD(P)-bd_dom_sf"/>
</dbReference>
<dbReference type="Pfam" id="PF08240">
    <property type="entry name" value="ADH_N"/>
    <property type="match status" value="1"/>
</dbReference>
<dbReference type="RefSeq" id="WP_200234141.1">
    <property type="nucleotide sequence ID" value="NZ_NRRV01000005.1"/>
</dbReference>
<dbReference type="Gene3D" id="3.40.50.720">
    <property type="entry name" value="NAD(P)-binding Rossmann-like Domain"/>
    <property type="match status" value="1"/>
</dbReference>
<dbReference type="SUPFAM" id="SSF51735">
    <property type="entry name" value="NAD(P)-binding Rossmann-fold domains"/>
    <property type="match status" value="1"/>
</dbReference>
<accession>A0ABS1CD72</accession>
<proteinExistence type="predicted"/>
<gene>
    <name evidence="2" type="ORF">CKO31_03550</name>
</gene>
<evidence type="ECO:0000313" key="3">
    <source>
        <dbReference type="Proteomes" id="UP000748752"/>
    </source>
</evidence>
<dbReference type="Gene3D" id="3.90.180.10">
    <property type="entry name" value="Medium-chain alcohol dehydrogenases, catalytic domain"/>
    <property type="match status" value="1"/>
</dbReference>
<name>A0ABS1CD72_9GAMM</name>
<dbReference type="NCBIfam" id="TIGR02823">
    <property type="entry name" value="oxido_YhdH"/>
    <property type="match status" value="1"/>
</dbReference>
<organism evidence="2 3">
    <name type="scientific">Thiohalocapsa halophila</name>
    <dbReference type="NCBI Taxonomy" id="69359"/>
    <lineage>
        <taxon>Bacteria</taxon>
        <taxon>Pseudomonadati</taxon>
        <taxon>Pseudomonadota</taxon>
        <taxon>Gammaproteobacteria</taxon>
        <taxon>Chromatiales</taxon>
        <taxon>Chromatiaceae</taxon>
        <taxon>Thiohalocapsa</taxon>
    </lineage>
</organism>
<dbReference type="InterPro" id="IPR011032">
    <property type="entry name" value="GroES-like_sf"/>
</dbReference>
<dbReference type="InterPro" id="IPR014188">
    <property type="entry name" value="Acrylyl-CoA_reductase_AcuI"/>
</dbReference>
<dbReference type="Proteomes" id="UP000748752">
    <property type="component" value="Unassembled WGS sequence"/>
</dbReference>
<reference evidence="2 3" key="1">
    <citation type="journal article" date="2020" name="Microorganisms">
        <title>Osmotic Adaptation and Compatible Solute Biosynthesis of Phototrophic Bacteria as Revealed from Genome Analyses.</title>
        <authorList>
            <person name="Imhoff J.F."/>
            <person name="Rahn T."/>
            <person name="Kunzel S."/>
            <person name="Keller A."/>
            <person name="Neulinger S.C."/>
        </authorList>
    </citation>
    <scope>NUCLEOTIDE SEQUENCE [LARGE SCALE GENOMIC DNA]</scope>
    <source>
        <strain evidence="2 3">DSM 6210</strain>
    </source>
</reference>
<dbReference type="InterPro" id="IPR020843">
    <property type="entry name" value="ER"/>
</dbReference>
<evidence type="ECO:0000313" key="2">
    <source>
        <dbReference type="EMBL" id="MBK1629830.1"/>
    </source>
</evidence>